<feature type="signal peptide" evidence="1">
    <location>
        <begin position="1"/>
        <end position="24"/>
    </location>
</feature>
<name>A0AAE3G1F0_9GAMM</name>
<dbReference type="Gene3D" id="3.40.50.1820">
    <property type="entry name" value="alpha/beta hydrolase"/>
    <property type="match status" value="1"/>
</dbReference>
<gene>
    <name evidence="3" type="ORF">J2T57_000321</name>
</gene>
<evidence type="ECO:0000313" key="4">
    <source>
        <dbReference type="Proteomes" id="UP001205843"/>
    </source>
</evidence>
<dbReference type="InterPro" id="IPR029058">
    <property type="entry name" value="AB_hydrolase_fold"/>
</dbReference>
<evidence type="ECO:0000313" key="3">
    <source>
        <dbReference type="EMBL" id="MCP1673229.1"/>
    </source>
</evidence>
<keyword evidence="4" id="KW-1185">Reference proteome</keyword>
<accession>A0AAE3G1F0</accession>
<feature type="domain" description="Dienelactone hydrolase" evidence="2">
    <location>
        <begin position="40"/>
        <end position="263"/>
    </location>
</feature>
<dbReference type="InterPro" id="IPR002925">
    <property type="entry name" value="Dienelactn_hydro"/>
</dbReference>
<feature type="chain" id="PRO_5042099818" evidence="1">
    <location>
        <begin position="25"/>
        <end position="270"/>
    </location>
</feature>
<evidence type="ECO:0000256" key="1">
    <source>
        <dbReference type="SAM" id="SignalP"/>
    </source>
</evidence>
<dbReference type="SUPFAM" id="SSF53474">
    <property type="entry name" value="alpha/beta-Hydrolases"/>
    <property type="match status" value="1"/>
</dbReference>
<dbReference type="AlphaFoldDB" id="A0AAE3G1F0"/>
<dbReference type="InterPro" id="IPR050261">
    <property type="entry name" value="FrsA_esterase"/>
</dbReference>
<dbReference type="PANTHER" id="PTHR22946:SF0">
    <property type="entry name" value="DIENELACTONE HYDROLASE DOMAIN-CONTAINING PROTEIN"/>
    <property type="match status" value="1"/>
</dbReference>
<sequence>MTANTPLRALACAVLMGSAATLHAEIRTEVIDYTVEGEQFTGYLAYDDSISGERPGVLVVHEWWGHNDFARDRAEALAREGYTAFALDMYGTGRQADHPDDAQQFMQAVMSDMDVAEARFRAAMEVLQNHETVDPNRIAAQGYCFGGAVVLHMARRGVDLAGVVSLHGALGGGEPPEPGTITARIQVYTGGADPMVPPSQVAGFVEEMQTAGADFSLVSYPDVLHSFTSPAADDYAEEFGMPVGYDEHADQHSWQGLTRFYEELFGTGRQ</sequence>
<keyword evidence="1" id="KW-0732">Signal</keyword>
<dbReference type="Pfam" id="PF01738">
    <property type="entry name" value="DLH"/>
    <property type="match status" value="1"/>
</dbReference>
<reference evidence="3" key="1">
    <citation type="submission" date="2022-03" db="EMBL/GenBank/DDBJ databases">
        <title>Genomic Encyclopedia of Type Strains, Phase III (KMG-III): the genomes of soil and plant-associated and newly described type strains.</title>
        <authorList>
            <person name="Whitman W."/>
        </authorList>
    </citation>
    <scope>NUCLEOTIDE SEQUENCE</scope>
    <source>
        <strain evidence="3">ANL 6-2</strain>
    </source>
</reference>
<evidence type="ECO:0000259" key="2">
    <source>
        <dbReference type="Pfam" id="PF01738"/>
    </source>
</evidence>
<keyword evidence="3" id="KW-0378">Hydrolase</keyword>
<dbReference type="PANTHER" id="PTHR22946">
    <property type="entry name" value="DIENELACTONE HYDROLASE DOMAIN-CONTAINING PROTEIN-RELATED"/>
    <property type="match status" value="1"/>
</dbReference>
<organism evidence="3 4">
    <name type="scientific">Natronocella acetinitrilica</name>
    <dbReference type="NCBI Taxonomy" id="414046"/>
    <lineage>
        <taxon>Bacteria</taxon>
        <taxon>Pseudomonadati</taxon>
        <taxon>Pseudomonadota</taxon>
        <taxon>Gammaproteobacteria</taxon>
        <taxon>Chromatiales</taxon>
        <taxon>Ectothiorhodospiraceae</taxon>
        <taxon>Natronocella</taxon>
    </lineage>
</organism>
<dbReference type="EMBL" id="JALJXV010000001">
    <property type="protein sequence ID" value="MCP1673229.1"/>
    <property type="molecule type" value="Genomic_DNA"/>
</dbReference>
<proteinExistence type="predicted"/>
<comment type="caution">
    <text evidence="3">The sequence shown here is derived from an EMBL/GenBank/DDBJ whole genome shotgun (WGS) entry which is preliminary data.</text>
</comment>
<dbReference type="GO" id="GO:0016787">
    <property type="term" value="F:hydrolase activity"/>
    <property type="evidence" value="ECO:0007669"/>
    <property type="project" value="UniProtKB-KW"/>
</dbReference>
<dbReference type="Proteomes" id="UP001205843">
    <property type="component" value="Unassembled WGS sequence"/>
</dbReference>
<protein>
    <submittedName>
        <fullName evidence="3">Dienelactone hydrolase</fullName>
    </submittedName>
</protein>